<feature type="region of interest" description="Disordered" evidence="2">
    <location>
        <begin position="1"/>
        <end position="46"/>
    </location>
</feature>
<gene>
    <name evidence="3" type="ORF">CBR_g31743</name>
</gene>
<keyword evidence="4" id="KW-1185">Reference proteome</keyword>
<evidence type="ECO:0000256" key="2">
    <source>
        <dbReference type="SAM" id="MobiDB-lite"/>
    </source>
</evidence>
<accession>A0A388JY49</accession>
<sequence length="246" mass="28392">MTGNQNYNNNNNAPSSSYGPSSSSTNYRFGNGTGTGNGHQARPNWWMRNQERLDKVYGKYVEDMEREAKKKDKEAREKAKRDEEERISIWKKEREKFEAEMGERLEKRMDALDIVKGKATETDKGNLASEEVAKLRKENEDLKRKLREATCPVGEDRTMYLQGEIMELCQKVGEKQVDEDVITALRAEIGELKRSALMKMNFEEEIAGLREEVNVLRDQNERVVLEIGQWKEQALRLGNKRGSVVL</sequence>
<name>A0A388JY49_CHABU</name>
<comment type="caution">
    <text evidence="3">The sequence shown here is derived from an EMBL/GenBank/DDBJ whole genome shotgun (WGS) entry which is preliminary data.</text>
</comment>
<feature type="region of interest" description="Disordered" evidence="2">
    <location>
        <begin position="63"/>
        <end position="85"/>
    </location>
</feature>
<dbReference type="EMBL" id="BFEA01000031">
    <property type="protein sequence ID" value="GBG62726.1"/>
    <property type="molecule type" value="Genomic_DNA"/>
</dbReference>
<feature type="coiled-coil region" evidence="1">
    <location>
        <begin position="192"/>
        <end position="226"/>
    </location>
</feature>
<reference evidence="3 4" key="1">
    <citation type="journal article" date="2018" name="Cell">
        <title>The Chara Genome: Secondary Complexity and Implications for Plant Terrestrialization.</title>
        <authorList>
            <person name="Nishiyama T."/>
            <person name="Sakayama H."/>
            <person name="Vries J.D."/>
            <person name="Buschmann H."/>
            <person name="Saint-Marcoux D."/>
            <person name="Ullrich K.K."/>
            <person name="Haas F.B."/>
            <person name="Vanderstraeten L."/>
            <person name="Becker D."/>
            <person name="Lang D."/>
            <person name="Vosolsobe S."/>
            <person name="Rombauts S."/>
            <person name="Wilhelmsson P.K.I."/>
            <person name="Janitza P."/>
            <person name="Kern R."/>
            <person name="Heyl A."/>
            <person name="Rumpler F."/>
            <person name="Villalobos L.I.A.C."/>
            <person name="Clay J.M."/>
            <person name="Skokan R."/>
            <person name="Toyoda A."/>
            <person name="Suzuki Y."/>
            <person name="Kagoshima H."/>
            <person name="Schijlen E."/>
            <person name="Tajeshwar N."/>
            <person name="Catarino B."/>
            <person name="Hetherington A.J."/>
            <person name="Saltykova A."/>
            <person name="Bonnot C."/>
            <person name="Breuninger H."/>
            <person name="Symeonidi A."/>
            <person name="Radhakrishnan G.V."/>
            <person name="Van Nieuwerburgh F."/>
            <person name="Deforce D."/>
            <person name="Chang C."/>
            <person name="Karol K.G."/>
            <person name="Hedrich R."/>
            <person name="Ulvskov P."/>
            <person name="Glockner G."/>
            <person name="Delwiche C.F."/>
            <person name="Petrasek J."/>
            <person name="Van de Peer Y."/>
            <person name="Friml J."/>
            <person name="Beilby M."/>
            <person name="Dolan L."/>
            <person name="Kohara Y."/>
            <person name="Sugano S."/>
            <person name="Fujiyama A."/>
            <person name="Delaux P.-M."/>
            <person name="Quint M."/>
            <person name="TheiBen G."/>
            <person name="Hagemann M."/>
            <person name="Harholt J."/>
            <person name="Dunand C."/>
            <person name="Zachgo S."/>
            <person name="Langdale J."/>
            <person name="Maumus F."/>
            <person name="Straeten D.V.D."/>
            <person name="Gould S.B."/>
            <person name="Rensing S.A."/>
        </authorList>
    </citation>
    <scope>NUCLEOTIDE SEQUENCE [LARGE SCALE GENOMIC DNA]</scope>
    <source>
        <strain evidence="3 4">S276</strain>
    </source>
</reference>
<evidence type="ECO:0000313" key="3">
    <source>
        <dbReference type="EMBL" id="GBG62726.1"/>
    </source>
</evidence>
<proteinExistence type="predicted"/>
<organism evidence="3 4">
    <name type="scientific">Chara braunii</name>
    <name type="common">Braun's stonewort</name>
    <dbReference type="NCBI Taxonomy" id="69332"/>
    <lineage>
        <taxon>Eukaryota</taxon>
        <taxon>Viridiplantae</taxon>
        <taxon>Streptophyta</taxon>
        <taxon>Charophyceae</taxon>
        <taxon>Charales</taxon>
        <taxon>Characeae</taxon>
        <taxon>Chara</taxon>
    </lineage>
</organism>
<evidence type="ECO:0000256" key="1">
    <source>
        <dbReference type="SAM" id="Coils"/>
    </source>
</evidence>
<feature type="compositionally biased region" description="Low complexity" evidence="2">
    <location>
        <begin position="1"/>
        <end position="26"/>
    </location>
</feature>
<dbReference type="AlphaFoldDB" id="A0A388JY49"/>
<keyword evidence="1" id="KW-0175">Coiled coil</keyword>
<dbReference type="Proteomes" id="UP000265515">
    <property type="component" value="Unassembled WGS sequence"/>
</dbReference>
<protein>
    <submittedName>
        <fullName evidence="3">Uncharacterized protein</fullName>
    </submittedName>
</protein>
<dbReference type="Gramene" id="GBG62726">
    <property type="protein sequence ID" value="GBG62726"/>
    <property type="gene ID" value="CBR_g31743"/>
</dbReference>
<feature type="coiled-coil region" evidence="1">
    <location>
        <begin position="125"/>
        <end position="152"/>
    </location>
</feature>
<evidence type="ECO:0000313" key="4">
    <source>
        <dbReference type="Proteomes" id="UP000265515"/>
    </source>
</evidence>